<reference evidence="1 2" key="1">
    <citation type="submission" date="2024-01" db="EMBL/GenBank/DDBJ databases">
        <authorList>
            <person name="Alioto T."/>
            <person name="Alioto T."/>
            <person name="Gomez Garrido J."/>
        </authorList>
    </citation>
    <scope>NUCLEOTIDE SEQUENCE [LARGE SCALE GENOMIC DNA]</scope>
</reference>
<proteinExistence type="predicted"/>
<protein>
    <submittedName>
        <fullName evidence="1">Uncharacterized protein</fullName>
    </submittedName>
</protein>
<gene>
    <name evidence="1" type="ORF">FSCOSCO3_A024043</name>
</gene>
<evidence type="ECO:0000313" key="2">
    <source>
        <dbReference type="Proteomes" id="UP001314229"/>
    </source>
</evidence>
<dbReference type="EMBL" id="CAWUFR010000199">
    <property type="protein sequence ID" value="CAK6972351.1"/>
    <property type="molecule type" value="Genomic_DNA"/>
</dbReference>
<dbReference type="AlphaFoldDB" id="A0AAV1PKB4"/>
<sequence length="73" mass="7938">MTGLAGSDTARLEHRTDQSALKAQSEGLLYHRCHLTGGKADKQWGTTPRAGFFSPIWPNLGLDDVLLGDVEND</sequence>
<evidence type="ECO:0000313" key="1">
    <source>
        <dbReference type="EMBL" id="CAK6972351.1"/>
    </source>
</evidence>
<dbReference type="Proteomes" id="UP001314229">
    <property type="component" value="Unassembled WGS sequence"/>
</dbReference>
<name>A0AAV1PKB4_SCOSC</name>
<comment type="caution">
    <text evidence="1">The sequence shown here is derived from an EMBL/GenBank/DDBJ whole genome shotgun (WGS) entry which is preliminary data.</text>
</comment>
<organism evidence="1 2">
    <name type="scientific">Scomber scombrus</name>
    <name type="common">Atlantic mackerel</name>
    <name type="synonym">Scomber vernalis</name>
    <dbReference type="NCBI Taxonomy" id="13677"/>
    <lineage>
        <taxon>Eukaryota</taxon>
        <taxon>Metazoa</taxon>
        <taxon>Chordata</taxon>
        <taxon>Craniata</taxon>
        <taxon>Vertebrata</taxon>
        <taxon>Euteleostomi</taxon>
        <taxon>Actinopterygii</taxon>
        <taxon>Neopterygii</taxon>
        <taxon>Teleostei</taxon>
        <taxon>Neoteleostei</taxon>
        <taxon>Acanthomorphata</taxon>
        <taxon>Pelagiaria</taxon>
        <taxon>Scombriformes</taxon>
        <taxon>Scombridae</taxon>
        <taxon>Scomber</taxon>
    </lineage>
</organism>
<accession>A0AAV1PKB4</accession>
<keyword evidence="2" id="KW-1185">Reference proteome</keyword>